<feature type="binding site" evidence="8">
    <location>
        <begin position="7"/>
        <end position="14"/>
    </location>
    <ligand>
        <name>ATP</name>
        <dbReference type="ChEBI" id="CHEBI:30616"/>
    </ligand>
</feature>
<dbReference type="EMBL" id="PDKJ01000001">
    <property type="protein sequence ID" value="RXJ69997.1"/>
    <property type="molecule type" value="Genomic_DNA"/>
</dbReference>
<dbReference type="HAMAP" id="MF_00165">
    <property type="entry name" value="Thymidylate_kinase"/>
    <property type="match status" value="1"/>
</dbReference>
<dbReference type="AlphaFoldDB" id="A0A4Q0YH92"/>
<dbReference type="GO" id="GO:0004798">
    <property type="term" value="F:dTMP kinase activity"/>
    <property type="evidence" value="ECO:0007669"/>
    <property type="project" value="UniProtKB-UniRule"/>
</dbReference>
<dbReference type="CDD" id="cd01672">
    <property type="entry name" value="TMPK"/>
    <property type="match status" value="1"/>
</dbReference>
<evidence type="ECO:0000259" key="9">
    <source>
        <dbReference type="Pfam" id="PF02223"/>
    </source>
</evidence>
<dbReference type="Proteomes" id="UP000290172">
    <property type="component" value="Unassembled WGS sequence"/>
</dbReference>
<evidence type="ECO:0000256" key="1">
    <source>
        <dbReference type="ARBA" id="ARBA00009776"/>
    </source>
</evidence>
<evidence type="ECO:0000256" key="3">
    <source>
        <dbReference type="ARBA" id="ARBA00022727"/>
    </source>
</evidence>
<keyword evidence="5 8" id="KW-0418">Kinase</keyword>
<evidence type="ECO:0000256" key="8">
    <source>
        <dbReference type="HAMAP-Rule" id="MF_00165"/>
    </source>
</evidence>
<sequence>MYVVIEGIDTAGKSTQLDILKNNHKEAIFTKEPGGTQLGLKLREMALNGEAKSKVAEMFLFLADRAEHIEEVIKPNEKSMIVSDRSVISGIAYASNLPLEIVISLNLIATSNTLPTHVILLELTKEELTKRLQGKSNDSIESRGIDYLINIQNRMKETVKMLKLNHIFIDASLSIKEISEKIEDFING</sequence>
<dbReference type="Gene3D" id="3.40.50.300">
    <property type="entry name" value="P-loop containing nucleotide triphosphate hydrolases"/>
    <property type="match status" value="1"/>
</dbReference>
<accession>A0A4Q0YH92</accession>
<dbReference type="InterPro" id="IPR018094">
    <property type="entry name" value="Thymidylate_kinase"/>
</dbReference>
<evidence type="ECO:0000256" key="7">
    <source>
        <dbReference type="ARBA" id="ARBA00048743"/>
    </source>
</evidence>
<dbReference type="PANTHER" id="PTHR10344:SF4">
    <property type="entry name" value="UMP-CMP KINASE 2, MITOCHONDRIAL"/>
    <property type="match status" value="1"/>
</dbReference>
<proteinExistence type="inferred from homology"/>
<comment type="caution">
    <text evidence="10">The sequence shown here is derived from an EMBL/GenBank/DDBJ whole genome shotgun (WGS) entry which is preliminary data.</text>
</comment>
<protein>
    <recommendedName>
        <fullName evidence="8">Thymidylate kinase</fullName>
        <ecNumber evidence="8">2.7.4.9</ecNumber>
    </recommendedName>
    <alternativeName>
        <fullName evidence="8">dTMP kinase</fullName>
    </alternativeName>
</protein>
<dbReference type="InterPro" id="IPR027417">
    <property type="entry name" value="P-loop_NTPase"/>
</dbReference>
<dbReference type="GO" id="GO:0005524">
    <property type="term" value="F:ATP binding"/>
    <property type="evidence" value="ECO:0007669"/>
    <property type="project" value="UniProtKB-UniRule"/>
</dbReference>
<comment type="function">
    <text evidence="8">Phosphorylation of dTMP to form dTDP in both de novo and salvage pathways of dTTP synthesis.</text>
</comment>
<keyword evidence="2 8" id="KW-0808">Transferase</keyword>
<keyword evidence="3 8" id="KW-0545">Nucleotide biosynthesis</keyword>
<organism evidence="10 11">
    <name type="scientific">Halarcobacter ebronensis</name>
    <dbReference type="NCBI Taxonomy" id="1462615"/>
    <lineage>
        <taxon>Bacteria</taxon>
        <taxon>Pseudomonadati</taxon>
        <taxon>Campylobacterota</taxon>
        <taxon>Epsilonproteobacteria</taxon>
        <taxon>Campylobacterales</taxon>
        <taxon>Arcobacteraceae</taxon>
        <taxon>Halarcobacter</taxon>
    </lineage>
</organism>
<keyword evidence="4 8" id="KW-0547">Nucleotide-binding</keyword>
<feature type="domain" description="Thymidylate kinase-like" evidence="9">
    <location>
        <begin position="5"/>
        <end position="182"/>
    </location>
</feature>
<dbReference type="NCBIfam" id="TIGR00041">
    <property type="entry name" value="DTMP_kinase"/>
    <property type="match status" value="1"/>
</dbReference>
<dbReference type="PANTHER" id="PTHR10344">
    <property type="entry name" value="THYMIDYLATE KINASE"/>
    <property type="match status" value="1"/>
</dbReference>
<dbReference type="GO" id="GO:0006235">
    <property type="term" value="P:dTTP biosynthetic process"/>
    <property type="evidence" value="ECO:0007669"/>
    <property type="project" value="UniProtKB-UniRule"/>
</dbReference>
<name>A0A4Q0YH92_9BACT</name>
<evidence type="ECO:0000256" key="2">
    <source>
        <dbReference type="ARBA" id="ARBA00022679"/>
    </source>
</evidence>
<comment type="catalytic activity">
    <reaction evidence="7 8">
        <text>dTMP + ATP = dTDP + ADP</text>
        <dbReference type="Rhea" id="RHEA:13517"/>
        <dbReference type="ChEBI" id="CHEBI:30616"/>
        <dbReference type="ChEBI" id="CHEBI:58369"/>
        <dbReference type="ChEBI" id="CHEBI:63528"/>
        <dbReference type="ChEBI" id="CHEBI:456216"/>
        <dbReference type="EC" id="2.7.4.9"/>
    </reaction>
</comment>
<reference evidence="10 11" key="1">
    <citation type="submission" date="2017-10" db="EMBL/GenBank/DDBJ databases">
        <title>Genomics of the genus Arcobacter.</title>
        <authorList>
            <person name="Perez-Cataluna A."/>
            <person name="Figueras M.J."/>
        </authorList>
    </citation>
    <scope>NUCLEOTIDE SEQUENCE [LARGE SCALE GENOMIC DNA]</scope>
    <source>
        <strain evidence="10 11">CECT 8993</strain>
    </source>
</reference>
<dbReference type="GO" id="GO:0006227">
    <property type="term" value="P:dUDP biosynthetic process"/>
    <property type="evidence" value="ECO:0007669"/>
    <property type="project" value="TreeGrafter"/>
</dbReference>
<dbReference type="GO" id="GO:0005829">
    <property type="term" value="C:cytosol"/>
    <property type="evidence" value="ECO:0007669"/>
    <property type="project" value="TreeGrafter"/>
</dbReference>
<keyword evidence="6 8" id="KW-0067">ATP-binding</keyword>
<evidence type="ECO:0000256" key="5">
    <source>
        <dbReference type="ARBA" id="ARBA00022777"/>
    </source>
</evidence>
<dbReference type="InterPro" id="IPR039430">
    <property type="entry name" value="Thymidylate_kin-like_dom"/>
</dbReference>
<comment type="similarity">
    <text evidence="1 8">Belongs to the thymidylate kinase family.</text>
</comment>
<evidence type="ECO:0000313" key="11">
    <source>
        <dbReference type="Proteomes" id="UP000290172"/>
    </source>
</evidence>
<dbReference type="SUPFAM" id="SSF52540">
    <property type="entry name" value="P-loop containing nucleoside triphosphate hydrolases"/>
    <property type="match status" value="1"/>
</dbReference>
<dbReference type="EC" id="2.7.4.9" evidence="8"/>
<gene>
    <name evidence="8" type="primary">tmk</name>
    <name evidence="10" type="ORF">CRV08_00085</name>
</gene>
<evidence type="ECO:0000256" key="4">
    <source>
        <dbReference type="ARBA" id="ARBA00022741"/>
    </source>
</evidence>
<evidence type="ECO:0000313" key="10">
    <source>
        <dbReference type="EMBL" id="RXJ69997.1"/>
    </source>
</evidence>
<evidence type="ECO:0000256" key="6">
    <source>
        <dbReference type="ARBA" id="ARBA00022840"/>
    </source>
</evidence>
<dbReference type="RefSeq" id="WP_128977809.1">
    <property type="nucleotide sequence ID" value="NZ_PDKJ01000001.1"/>
</dbReference>
<dbReference type="Pfam" id="PF02223">
    <property type="entry name" value="Thymidylate_kin"/>
    <property type="match status" value="1"/>
</dbReference>
<dbReference type="GO" id="GO:0006233">
    <property type="term" value="P:dTDP biosynthetic process"/>
    <property type="evidence" value="ECO:0007669"/>
    <property type="project" value="InterPro"/>
</dbReference>